<gene>
    <name evidence="2" type="ORF">FGG12_05850</name>
</gene>
<dbReference type="Proteomes" id="UP000318943">
    <property type="component" value="Unassembled WGS sequence"/>
</dbReference>
<evidence type="ECO:0000313" key="2">
    <source>
        <dbReference type="EMBL" id="TSP13993.1"/>
    </source>
</evidence>
<dbReference type="SUPFAM" id="SSF88946">
    <property type="entry name" value="Sigma2 domain of RNA polymerase sigma factors"/>
    <property type="match status" value="1"/>
</dbReference>
<accession>A0ABY3ESP5</accession>
<name>A0ABY3ESP5_9BURK</name>
<proteinExistence type="predicted"/>
<feature type="domain" description="RNA polymerase sigma-70 region 2" evidence="1">
    <location>
        <begin position="19"/>
        <end position="77"/>
    </location>
</feature>
<dbReference type="InterPro" id="IPR013325">
    <property type="entry name" value="RNA_pol_sigma_r2"/>
</dbReference>
<evidence type="ECO:0000313" key="3">
    <source>
        <dbReference type="Proteomes" id="UP000318943"/>
    </source>
</evidence>
<evidence type="ECO:0000259" key="1">
    <source>
        <dbReference type="Pfam" id="PF04542"/>
    </source>
</evidence>
<keyword evidence="3" id="KW-1185">Reference proteome</keyword>
<sequence length="242" mass="27154">MTNLTEAYRQNEGLIHLVTRQCYGWVRSLGLSMDYNDVLQEVSVVFLQAQASFDEGRGLKFSAYFTRAAINEIRRVIGSHTGMKRLNMTEREALKAKQARNKVLAAAGEATESVYSGLDMVSFADLTQPDGSDFESTIADDGETPEQILERRQEWEALHASLSPVASLIAKWLIDPPEELLRELEAHRAHVELCLELGERKRTAYYEVCVAEIGKLLRLSGVPKEKVVLATAELERAAANWR</sequence>
<dbReference type="Gene3D" id="1.10.1740.10">
    <property type="match status" value="1"/>
</dbReference>
<dbReference type="Pfam" id="PF04542">
    <property type="entry name" value="Sigma70_r2"/>
    <property type="match status" value="1"/>
</dbReference>
<comment type="caution">
    <text evidence="2">The sequence shown here is derived from an EMBL/GenBank/DDBJ whole genome shotgun (WGS) entry which is preliminary data.</text>
</comment>
<reference evidence="2 3" key="1">
    <citation type="submission" date="2019-05" db="EMBL/GenBank/DDBJ databases">
        <title>Whole genome sequence analysis of Cupriavidus campinensis S14E4C strain.</title>
        <authorList>
            <person name="Abbaszade G."/>
            <person name="Szabo A."/>
            <person name="Toumi M."/>
            <person name="Toth E."/>
        </authorList>
    </citation>
    <scope>NUCLEOTIDE SEQUENCE [LARGE SCALE GENOMIC DNA]</scope>
    <source>
        <strain evidence="2 3">S14E4C</strain>
    </source>
</reference>
<organism evidence="2 3">
    <name type="scientific">Cupriavidus campinensis</name>
    <dbReference type="NCBI Taxonomy" id="151783"/>
    <lineage>
        <taxon>Bacteria</taxon>
        <taxon>Pseudomonadati</taxon>
        <taxon>Pseudomonadota</taxon>
        <taxon>Betaproteobacteria</taxon>
        <taxon>Burkholderiales</taxon>
        <taxon>Burkholderiaceae</taxon>
        <taxon>Cupriavidus</taxon>
    </lineage>
</organism>
<dbReference type="EMBL" id="VCIZ01000002">
    <property type="protein sequence ID" value="TSP13993.1"/>
    <property type="molecule type" value="Genomic_DNA"/>
</dbReference>
<dbReference type="RefSeq" id="WP_144196686.1">
    <property type="nucleotide sequence ID" value="NZ_VCIZ01000002.1"/>
</dbReference>
<dbReference type="InterPro" id="IPR007627">
    <property type="entry name" value="RNA_pol_sigma70_r2"/>
</dbReference>
<protein>
    <recommendedName>
        <fullName evidence="1">RNA polymerase sigma-70 region 2 domain-containing protein</fullName>
    </recommendedName>
</protein>